<dbReference type="InterPro" id="IPR017969">
    <property type="entry name" value="Heavy-metal-associated_CS"/>
</dbReference>
<dbReference type="AlphaFoldDB" id="A0A1U8AQF1"/>
<dbReference type="SUPFAM" id="SSF55008">
    <property type="entry name" value="HMA, heavy metal-associated domain"/>
    <property type="match status" value="1"/>
</dbReference>
<gene>
    <name evidence="2" type="primary">LOC104602983</name>
</gene>
<dbReference type="RefSeq" id="XP_010265168.1">
    <property type="nucleotide sequence ID" value="XM_010266866.2"/>
</dbReference>
<dbReference type="OMA" id="RCANCQN"/>
<dbReference type="FunCoup" id="A0A1U8AQF1">
    <property type="interactions" value="268"/>
</dbReference>
<evidence type="ECO:0000313" key="2">
    <source>
        <dbReference type="RefSeq" id="XP_010265168.1"/>
    </source>
</evidence>
<dbReference type="Gene3D" id="3.30.70.100">
    <property type="match status" value="1"/>
</dbReference>
<dbReference type="PROSITE" id="PS01047">
    <property type="entry name" value="HMA_1"/>
    <property type="match status" value="1"/>
</dbReference>
<proteinExistence type="predicted"/>
<evidence type="ECO:0000313" key="1">
    <source>
        <dbReference type="Proteomes" id="UP000189703"/>
    </source>
</evidence>
<sequence>MSLVAWAKKELSRRRIYKPKSLLPPRTSLASAESLTTPFVQEVVISADIRCTNCQKRIAHMISKMEGGTDSVEVDVLKKKVTFTCRSERQAGDAFGDPRQTGR</sequence>
<protein>
    <submittedName>
        <fullName evidence="2">Uncharacterized protein LOC104602983</fullName>
    </submittedName>
</protein>
<accession>A0A1U8AQF1</accession>
<dbReference type="KEGG" id="nnu:104602983"/>
<name>A0A1U8AQF1_NELNU</name>
<dbReference type="eggNOG" id="ENOG502S9BY">
    <property type="taxonomic scope" value="Eukaryota"/>
</dbReference>
<dbReference type="InterPro" id="IPR036163">
    <property type="entry name" value="HMA_dom_sf"/>
</dbReference>
<organism evidence="1 2">
    <name type="scientific">Nelumbo nucifera</name>
    <name type="common">Sacred lotus</name>
    <dbReference type="NCBI Taxonomy" id="4432"/>
    <lineage>
        <taxon>Eukaryota</taxon>
        <taxon>Viridiplantae</taxon>
        <taxon>Streptophyta</taxon>
        <taxon>Embryophyta</taxon>
        <taxon>Tracheophyta</taxon>
        <taxon>Spermatophyta</taxon>
        <taxon>Magnoliopsida</taxon>
        <taxon>Proteales</taxon>
        <taxon>Nelumbonaceae</taxon>
        <taxon>Nelumbo</taxon>
    </lineage>
</organism>
<dbReference type="GeneID" id="104602983"/>
<dbReference type="Proteomes" id="UP000189703">
    <property type="component" value="Unplaced"/>
</dbReference>
<dbReference type="OrthoDB" id="1649273at2759"/>
<keyword evidence="1" id="KW-1185">Reference proteome</keyword>
<reference evidence="2" key="1">
    <citation type="submission" date="2025-08" db="UniProtKB">
        <authorList>
            <consortium name="RefSeq"/>
        </authorList>
    </citation>
    <scope>IDENTIFICATION</scope>
</reference>
<dbReference type="GO" id="GO:0046872">
    <property type="term" value="F:metal ion binding"/>
    <property type="evidence" value="ECO:0007669"/>
    <property type="project" value="InterPro"/>
</dbReference>